<dbReference type="Proteomes" id="UP000191518">
    <property type="component" value="Unassembled WGS sequence"/>
</dbReference>
<comment type="caution">
    <text evidence="1">The sequence shown here is derived from an EMBL/GenBank/DDBJ whole genome shotgun (WGS) entry which is preliminary data.</text>
</comment>
<keyword evidence="2" id="KW-1185">Reference proteome</keyword>
<sequence length="294" mass="32810">MAQQPTYILSPNFHFKPGTGPIALGNIISDPLRPHRALTTVDTETLQENYPRVEKFTDYEWRITRGDNRDVSISLWAEFLQTVSGKISGGRSSDVQSNYTMESLETMYFVDDPPLEEIQERLKVPRVQAVTRATRIPGFRTPVYMVTGVMIAKGFTADMEKKKSRNKGIDFSGNAPSPIGQVGAGVNLTTSTSFEEADKWRAGEEFVFAYQLLKIEVKGWKGHRVEYDEYKHRAAYLSNDDEEEFDEDLDDVGELLISPATAETLQGDDSVGAMSVSEFGIGNSQVRCVSSAQI</sequence>
<gene>
    <name evidence="1" type="ORF">PENVUL_c015G01755</name>
</gene>
<organism evidence="1 2">
    <name type="scientific">Penicillium vulpinum</name>
    <dbReference type="NCBI Taxonomy" id="29845"/>
    <lineage>
        <taxon>Eukaryota</taxon>
        <taxon>Fungi</taxon>
        <taxon>Dikarya</taxon>
        <taxon>Ascomycota</taxon>
        <taxon>Pezizomycotina</taxon>
        <taxon>Eurotiomycetes</taxon>
        <taxon>Eurotiomycetidae</taxon>
        <taxon>Eurotiales</taxon>
        <taxon>Aspergillaceae</taxon>
        <taxon>Penicillium</taxon>
    </lineage>
</organism>
<proteinExistence type="predicted"/>
<reference evidence="2" key="1">
    <citation type="journal article" date="2017" name="Nat. Microbiol.">
        <title>Global analysis of biosynthetic gene clusters reveals vast potential of secondary metabolite production in Penicillium species.</title>
        <authorList>
            <person name="Nielsen J.C."/>
            <person name="Grijseels S."/>
            <person name="Prigent S."/>
            <person name="Ji B."/>
            <person name="Dainat J."/>
            <person name="Nielsen K.F."/>
            <person name="Frisvad J.C."/>
            <person name="Workman M."/>
            <person name="Nielsen J."/>
        </authorList>
    </citation>
    <scope>NUCLEOTIDE SEQUENCE [LARGE SCALE GENOMIC DNA]</scope>
    <source>
        <strain evidence="2">IBT 29486</strain>
    </source>
</reference>
<protein>
    <submittedName>
        <fullName evidence="1">Uncharacterized protein</fullName>
    </submittedName>
</protein>
<name>A0A1V6RYX6_9EURO</name>
<accession>A0A1V6RYX6</accession>
<evidence type="ECO:0000313" key="1">
    <source>
        <dbReference type="EMBL" id="OQE06987.1"/>
    </source>
</evidence>
<dbReference type="EMBL" id="MDYP01000015">
    <property type="protein sequence ID" value="OQE06987.1"/>
    <property type="molecule type" value="Genomic_DNA"/>
</dbReference>
<evidence type="ECO:0000313" key="2">
    <source>
        <dbReference type="Proteomes" id="UP000191518"/>
    </source>
</evidence>
<dbReference type="AlphaFoldDB" id="A0A1V6RYX6"/>